<evidence type="ECO:0000259" key="6">
    <source>
        <dbReference type="PROSITE" id="PS50977"/>
    </source>
</evidence>
<sequence>MPINAEAPTAMTQAARRGRGRPRRSENPKQDEILRAALRAFAQGGYEGTNLRRIAADAGVDVALIAHHFGSKLGLWKAVVDSLAARRLTAGEGGTASAEVSDLADRVRHALRRLIQVNSDMPELGMLVSQEMHQAGERRDYLYEHLIRPHHDLLMPLIREAIAAGVIRPQDPEMLFFLLVTSISTSMAIRPLIARFLEAAGSVDHFRDALEQSVMANVLAV</sequence>
<keyword evidence="2 4" id="KW-0238">DNA-binding</keyword>
<dbReference type="InterPro" id="IPR050109">
    <property type="entry name" value="HTH-type_TetR-like_transc_reg"/>
</dbReference>
<evidence type="ECO:0000256" key="2">
    <source>
        <dbReference type="ARBA" id="ARBA00023125"/>
    </source>
</evidence>
<evidence type="ECO:0000256" key="3">
    <source>
        <dbReference type="ARBA" id="ARBA00023163"/>
    </source>
</evidence>
<feature type="region of interest" description="Disordered" evidence="5">
    <location>
        <begin position="1"/>
        <end position="28"/>
    </location>
</feature>
<protein>
    <recommendedName>
        <fullName evidence="6">HTH tetR-type domain-containing protein</fullName>
    </recommendedName>
</protein>
<keyword evidence="8" id="KW-1185">Reference proteome</keyword>
<dbReference type="RefSeq" id="WP_162815660.1">
    <property type="nucleotide sequence ID" value="NZ_BJYU01000015.1"/>
</dbReference>
<dbReference type="InterPro" id="IPR000637">
    <property type="entry name" value="HMGI/Y_DNA-bd_CS"/>
</dbReference>
<gene>
    <name evidence="7" type="ORF">MAE02_14300</name>
</gene>
<accession>A0A512BP79</accession>
<dbReference type="EMBL" id="BJYU01000015">
    <property type="protein sequence ID" value="GEO13734.1"/>
    <property type="molecule type" value="Genomic_DNA"/>
</dbReference>
<organism evidence="7 8">
    <name type="scientific">Microvirga aerophila</name>
    <dbReference type="NCBI Taxonomy" id="670291"/>
    <lineage>
        <taxon>Bacteria</taxon>
        <taxon>Pseudomonadati</taxon>
        <taxon>Pseudomonadota</taxon>
        <taxon>Alphaproteobacteria</taxon>
        <taxon>Hyphomicrobiales</taxon>
        <taxon>Methylobacteriaceae</taxon>
        <taxon>Microvirga</taxon>
    </lineage>
</organism>
<proteinExistence type="predicted"/>
<evidence type="ECO:0000313" key="8">
    <source>
        <dbReference type="Proteomes" id="UP000321085"/>
    </source>
</evidence>
<dbReference type="InterPro" id="IPR041490">
    <property type="entry name" value="KstR2_TetR_C"/>
</dbReference>
<dbReference type="PROSITE" id="PS50977">
    <property type="entry name" value="HTH_TETR_2"/>
    <property type="match status" value="1"/>
</dbReference>
<dbReference type="Proteomes" id="UP000321085">
    <property type="component" value="Unassembled WGS sequence"/>
</dbReference>
<dbReference type="InterPro" id="IPR009057">
    <property type="entry name" value="Homeodomain-like_sf"/>
</dbReference>
<evidence type="ECO:0000256" key="4">
    <source>
        <dbReference type="PROSITE-ProRule" id="PRU00335"/>
    </source>
</evidence>
<dbReference type="GO" id="GO:0000976">
    <property type="term" value="F:transcription cis-regulatory region binding"/>
    <property type="evidence" value="ECO:0007669"/>
    <property type="project" value="TreeGrafter"/>
</dbReference>
<dbReference type="GO" id="GO:0003700">
    <property type="term" value="F:DNA-binding transcription factor activity"/>
    <property type="evidence" value="ECO:0007669"/>
    <property type="project" value="TreeGrafter"/>
</dbReference>
<dbReference type="PANTHER" id="PTHR30055:SF234">
    <property type="entry name" value="HTH-TYPE TRANSCRIPTIONAL REGULATOR BETI"/>
    <property type="match status" value="1"/>
</dbReference>
<dbReference type="PROSITE" id="PS00354">
    <property type="entry name" value="HMGI_Y"/>
    <property type="match status" value="1"/>
</dbReference>
<feature type="domain" description="HTH tetR-type" evidence="6">
    <location>
        <begin position="27"/>
        <end position="87"/>
    </location>
</feature>
<dbReference type="Pfam" id="PF17932">
    <property type="entry name" value="TetR_C_24"/>
    <property type="match status" value="1"/>
</dbReference>
<evidence type="ECO:0000256" key="5">
    <source>
        <dbReference type="SAM" id="MobiDB-lite"/>
    </source>
</evidence>
<keyword evidence="3" id="KW-0804">Transcription</keyword>
<dbReference type="SUPFAM" id="SSF48498">
    <property type="entry name" value="Tetracyclin repressor-like, C-terminal domain"/>
    <property type="match status" value="1"/>
</dbReference>
<evidence type="ECO:0000313" key="7">
    <source>
        <dbReference type="EMBL" id="GEO13734.1"/>
    </source>
</evidence>
<evidence type="ECO:0000256" key="1">
    <source>
        <dbReference type="ARBA" id="ARBA00023015"/>
    </source>
</evidence>
<comment type="caution">
    <text evidence="7">The sequence shown here is derived from an EMBL/GenBank/DDBJ whole genome shotgun (WGS) entry which is preliminary data.</text>
</comment>
<keyword evidence="1" id="KW-0805">Transcription regulation</keyword>
<dbReference type="AlphaFoldDB" id="A0A512BP79"/>
<reference evidence="7 8" key="1">
    <citation type="submission" date="2019-07" db="EMBL/GenBank/DDBJ databases">
        <title>Whole genome shotgun sequence of Microvirga aerophila NBRC 106136.</title>
        <authorList>
            <person name="Hosoyama A."/>
            <person name="Uohara A."/>
            <person name="Ohji S."/>
            <person name="Ichikawa N."/>
        </authorList>
    </citation>
    <scope>NUCLEOTIDE SEQUENCE [LARGE SCALE GENOMIC DNA]</scope>
    <source>
        <strain evidence="7 8">NBRC 106136</strain>
    </source>
</reference>
<dbReference type="SUPFAM" id="SSF46689">
    <property type="entry name" value="Homeodomain-like"/>
    <property type="match status" value="1"/>
</dbReference>
<name>A0A512BP79_9HYPH</name>
<dbReference type="Pfam" id="PF00440">
    <property type="entry name" value="TetR_N"/>
    <property type="match status" value="1"/>
</dbReference>
<dbReference type="Gene3D" id="1.10.357.10">
    <property type="entry name" value="Tetracycline Repressor, domain 2"/>
    <property type="match status" value="1"/>
</dbReference>
<dbReference type="PANTHER" id="PTHR30055">
    <property type="entry name" value="HTH-TYPE TRANSCRIPTIONAL REGULATOR RUTR"/>
    <property type="match status" value="1"/>
</dbReference>
<dbReference type="PRINTS" id="PR00455">
    <property type="entry name" value="HTHTETR"/>
</dbReference>
<feature type="DNA-binding region" description="H-T-H motif" evidence="4">
    <location>
        <begin position="50"/>
        <end position="69"/>
    </location>
</feature>
<dbReference type="InterPro" id="IPR036271">
    <property type="entry name" value="Tet_transcr_reg_TetR-rel_C_sf"/>
</dbReference>
<dbReference type="InterPro" id="IPR001647">
    <property type="entry name" value="HTH_TetR"/>
</dbReference>